<evidence type="ECO:0000256" key="1">
    <source>
        <dbReference type="SAM" id="Phobius"/>
    </source>
</evidence>
<dbReference type="Proteomes" id="UP000037737">
    <property type="component" value="Unassembled WGS sequence"/>
</dbReference>
<sequence>MASTRSVAQTLVRRLTRWGAASVLIGGVLAIAPRSRAFGLQTLMWGAIDLGIAVFTGKRTSLPKKSALRRILLVNTALDVGYVATGAHLAVRTPAFGGRLTAADARGHGLAIIIQGAALFVFDLAAARRLSR</sequence>
<keyword evidence="3" id="KW-1185">Reference proteome</keyword>
<accession>A0A0M8MRN6</accession>
<name>A0A0M8MRN6_9MICO</name>
<feature type="transmembrane region" description="Helical" evidence="1">
    <location>
        <begin position="109"/>
        <end position="127"/>
    </location>
</feature>
<keyword evidence="1" id="KW-1133">Transmembrane helix</keyword>
<comment type="caution">
    <text evidence="2">The sequence shown here is derived from an EMBL/GenBank/DDBJ whole genome shotgun (WGS) entry which is preliminary data.</text>
</comment>
<dbReference type="AlphaFoldDB" id="A0A0M8MRN6"/>
<proteinExistence type="predicted"/>
<evidence type="ECO:0000313" key="2">
    <source>
        <dbReference type="EMBL" id="KOS12281.1"/>
    </source>
</evidence>
<reference evidence="2" key="1">
    <citation type="submission" date="2015-04" db="EMBL/GenBank/DDBJ databases">
        <title>Complete genome sequence of Microbacterium chocolatum SIT 101, a bacterium enantioselectively hydrolyzing mesomeric diesters.</title>
        <authorList>
            <person name="Li X."/>
            <person name="Xu Y."/>
        </authorList>
    </citation>
    <scope>NUCLEOTIDE SEQUENCE [LARGE SCALE GENOMIC DNA]</scope>
    <source>
        <strain evidence="2">SIT 101</strain>
    </source>
</reference>
<dbReference type="KEGG" id="mcw:A8L33_03685"/>
<dbReference type="InterPro" id="IPR054261">
    <property type="entry name" value="DUF6992"/>
</dbReference>
<organism evidence="2 3">
    <name type="scientific">Microbacterium aurantiacum</name>
    <dbReference type="NCBI Taxonomy" id="162393"/>
    <lineage>
        <taxon>Bacteria</taxon>
        <taxon>Bacillati</taxon>
        <taxon>Actinomycetota</taxon>
        <taxon>Actinomycetes</taxon>
        <taxon>Micrococcales</taxon>
        <taxon>Microbacteriaceae</taxon>
        <taxon>Microbacterium</taxon>
    </lineage>
</organism>
<gene>
    <name evidence="2" type="ORF">XI38_02605</name>
</gene>
<keyword evidence="1" id="KW-0812">Transmembrane</keyword>
<feature type="transmembrane region" description="Helical" evidence="1">
    <location>
        <begin position="67"/>
        <end position="89"/>
    </location>
</feature>
<dbReference type="Pfam" id="PF22503">
    <property type="entry name" value="DUF6992"/>
    <property type="match status" value="1"/>
</dbReference>
<dbReference type="OrthoDB" id="158047at2"/>
<evidence type="ECO:0000313" key="3">
    <source>
        <dbReference type="Proteomes" id="UP000037737"/>
    </source>
</evidence>
<dbReference type="EMBL" id="LAVO01000001">
    <property type="protein sequence ID" value="KOS12281.1"/>
    <property type="molecule type" value="Genomic_DNA"/>
</dbReference>
<feature type="transmembrane region" description="Helical" evidence="1">
    <location>
        <begin position="15"/>
        <end position="32"/>
    </location>
</feature>
<keyword evidence="1" id="KW-0472">Membrane</keyword>
<dbReference type="PATRIC" id="fig|84292.3.peg.539"/>
<protein>
    <submittedName>
        <fullName evidence="2">Uncharacterized protein</fullName>
    </submittedName>
</protein>